<accession>A0A4Y2GBJ2</accession>
<dbReference type="AlphaFoldDB" id="A0A4Y2GBJ2"/>
<proteinExistence type="predicted"/>
<gene>
    <name evidence="2" type="ORF">AVEN_184555_1</name>
    <name evidence="1" type="ORF">AVEN_96465_1</name>
</gene>
<evidence type="ECO:0000313" key="3">
    <source>
        <dbReference type="Proteomes" id="UP000499080"/>
    </source>
</evidence>
<keyword evidence="3" id="KW-1185">Reference proteome</keyword>
<evidence type="ECO:0000313" key="1">
    <source>
        <dbReference type="EMBL" id="GBM49344.1"/>
    </source>
</evidence>
<sequence length="38" mass="4090">MYAKLQVVAKRPNAGVVRKFGERVPAQASSSSSDRGLK</sequence>
<reference evidence="1 3" key="1">
    <citation type="journal article" date="2019" name="Sci. Rep.">
        <title>Orb-weaving spider Araneus ventricosus genome elucidates the spidroin gene catalogue.</title>
        <authorList>
            <person name="Kono N."/>
            <person name="Nakamura H."/>
            <person name="Ohtoshi R."/>
            <person name="Moran D.A.P."/>
            <person name="Shinohara A."/>
            <person name="Yoshida Y."/>
            <person name="Fujiwara M."/>
            <person name="Mori M."/>
            <person name="Tomita M."/>
            <person name="Arakawa K."/>
        </authorList>
    </citation>
    <scope>NUCLEOTIDE SEQUENCE [LARGE SCALE GENOMIC DNA]</scope>
</reference>
<name>A0A4Y2GBJ2_ARAVE</name>
<dbReference type="EMBL" id="BGPR01098473">
    <property type="protein sequence ID" value="GBM49344.1"/>
    <property type="molecule type" value="Genomic_DNA"/>
</dbReference>
<feature type="non-terminal residue" evidence="1">
    <location>
        <position position="38"/>
    </location>
</feature>
<evidence type="ECO:0000313" key="2">
    <source>
        <dbReference type="EMBL" id="GBM49374.1"/>
    </source>
</evidence>
<protein>
    <submittedName>
        <fullName evidence="1">Uncharacterized protein</fullName>
    </submittedName>
</protein>
<dbReference type="EMBL" id="BGPR01098482">
    <property type="protein sequence ID" value="GBM49374.1"/>
    <property type="molecule type" value="Genomic_DNA"/>
</dbReference>
<comment type="caution">
    <text evidence="1">The sequence shown here is derived from an EMBL/GenBank/DDBJ whole genome shotgun (WGS) entry which is preliminary data.</text>
</comment>
<organism evidence="1 3">
    <name type="scientific">Araneus ventricosus</name>
    <name type="common">Orbweaver spider</name>
    <name type="synonym">Epeira ventricosa</name>
    <dbReference type="NCBI Taxonomy" id="182803"/>
    <lineage>
        <taxon>Eukaryota</taxon>
        <taxon>Metazoa</taxon>
        <taxon>Ecdysozoa</taxon>
        <taxon>Arthropoda</taxon>
        <taxon>Chelicerata</taxon>
        <taxon>Arachnida</taxon>
        <taxon>Araneae</taxon>
        <taxon>Araneomorphae</taxon>
        <taxon>Entelegynae</taxon>
        <taxon>Araneoidea</taxon>
        <taxon>Araneidae</taxon>
        <taxon>Araneus</taxon>
    </lineage>
</organism>
<dbReference type="Proteomes" id="UP000499080">
    <property type="component" value="Unassembled WGS sequence"/>
</dbReference>